<evidence type="ECO:0000259" key="4">
    <source>
        <dbReference type="PROSITE" id="PS01124"/>
    </source>
</evidence>
<keyword evidence="2" id="KW-0238">DNA-binding</keyword>
<dbReference type="InterPro" id="IPR009057">
    <property type="entry name" value="Homeodomain-like_sf"/>
</dbReference>
<dbReference type="AlphaFoldDB" id="A0A3P1XS51"/>
<feature type="domain" description="HTH araC/xylS-type" evidence="4">
    <location>
        <begin position="180"/>
        <end position="255"/>
    </location>
</feature>
<dbReference type="SUPFAM" id="SSF46689">
    <property type="entry name" value="Homeodomain-like"/>
    <property type="match status" value="1"/>
</dbReference>
<dbReference type="Proteomes" id="UP000278609">
    <property type="component" value="Unassembled WGS sequence"/>
</dbReference>
<proteinExistence type="predicted"/>
<reference evidence="5 6" key="1">
    <citation type="submission" date="2018-11" db="EMBL/GenBank/DDBJ databases">
        <title>Genomes From Bacteria Associated with the Canine Oral Cavity: a Test Case for Automated Genome-Based Taxonomic Assignment.</title>
        <authorList>
            <person name="Coil D.A."/>
            <person name="Jospin G."/>
            <person name="Darling A.E."/>
            <person name="Wallis C."/>
            <person name="Davis I.J."/>
            <person name="Harris S."/>
            <person name="Eisen J.A."/>
            <person name="Holcombe L.J."/>
            <person name="O'Flynn C."/>
        </authorList>
    </citation>
    <scope>NUCLEOTIDE SEQUENCE [LARGE SCALE GENOMIC DNA]</scope>
    <source>
        <strain evidence="5 6">OH2617_COT-023</strain>
    </source>
</reference>
<dbReference type="SMART" id="SM00342">
    <property type="entry name" value="HTH_ARAC"/>
    <property type="match status" value="1"/>
</dbReference>
<dbReference type="Pfam" id="PF20240">
    <property type="entry name" value="DUF6597"/>
    <property type="match status" value="1"/>
</dbReference>
<dbReference type="EMBL" id="RQYS01000026">
    <property type="protein sequence ID" value="RRD60767.1"/>
    <property type="molecule type" value="Genomic_DNA"/>
</dbReference>
<dbReference type="PROSITE" id="PS01124">
    <property type="entry name" value="HTH_ARAC_FAMILY_2"/>
    <property type="match status" value="1"/>
</dbReference>
<evidence type="ECO:0000313" key="5">
    <source>
        <dbReference type="EMBL" id="RRD60767.1"/>
    </source>
</evidence>
<evidence type="ECO:0000256" key="3">
    <source>
        <dbReference type="ARBA" id="ARBA00023163"/>
    </source>
</evidence>
<organism evidence="5 6">
    <name type="scientific">Tannerella forsythia</name>
    <name type="common">Bacteroides forsythus</name>
    <dbReference type="NCBI Taxonomy" id="28112"/>
    <lineage>
        <taxon>Bacteria</taxon>
        <taxon>Pseudomonadati</taxon>
        <taxon>Bacteroidota</taxon>
        <taxon>Bacteroidia</taxon>
        <taxon>Bacteroidales</taxon>
        <taxon>Tannerellaceae</taxon>
        <taxon>Tannerella</taxon>
    </lineage>
</organism>
<dbReference type="GO" id="GO:0043565">
    <property type="term" value="F:sequence-specific DNA binding"/>
    <property type="evidence" value="ECO:0007669"/>
    <property type="project" value="InterPro"/>
</dbReference>
<protein>
    <submittedName>
        <fullName evidence="5">AraC family transcriptional regulator</fullName>
    </submittedName>
</protein>
<dbReference type="Gene3D" id="1.10.10.60">
    <property type="entry name" value="Homeodomain-like"/>
    <property type="match status" value="1"/>
</dbReference>
<dbReference type="InterPro" id="IPR046532">
    <property type="entry name" value="DUF6597"/>
</dbReference>
<dbReference type="InterPro" id="IPR050204">
    <property type="entry name" value="AraC_XylS_family_regulators"/>
</dbReference>
<dbReference type="OrthoDB" id="323290at2"/>
<dbReference type="Pfam" id="PF12833">
    <property type="entry name" value="HTH_18"/>
    <property type="match status" value="1"/>
</dbReference>
<evidence type="ECO:0000256" key="1">
    <source>
        <dbReference type="ARBA" id="ARBA00023015"/>
    </source>
</evidence>
<keyword evidence="3" id="KW-0804">Transcription</keyword>
<dbReference type="RefSeq" id="WP_124751563.1">
    <property type="nucleotide sequence ID" value="NZ_RQYS01000026.1"/>
</dbReference>
<dbReference type="InterPro" id="IPR018060">
    <property type="entry name" value="HTH_AraC"/>
</dbReference>
<evidence type="ECO:0000256" key="2">
    <source>
        <dbReference type="ARBA" id="ARBA00023125"/>
    </source>
</evidence>
<keyword evidence="1" id="KW-0805">Transcription regulation</keyword>
<dbReference type="PANTHER" id="PTHR46796:SF13">
    <property type="entry name" value="HTH-TYPE TRANSCRIPTIONAL ACTIVATOR RHAS"/>
    <property type="match status" value="1"/>
</dbReference>
<comment type="caution">
    <text evidence="5">The sequence shown here is derived from an EMBL/GenBank/DDBJ whole genome shotgun (WGS) entry which is preliminary data.</text>
</comment>
<accession>A0A3P1XS51</accession>
<name>A0A3P1XS51_TANFO</name>
<dbReference type="GO" id="GO:0003700">
    <property type="term" value="F:DNA-binding transcription factor activity"/>
    <property type="evidence" value="ECO:0007669"/>
    <property type="project" value="InterPro"/>
</dbReference>
<gene>
    <name evidence="5" type="ORF">EII40_07035</name>
</gene>
<evidence type="ECO:0000313" key="6">
    <source>
        <dbReference type="Proteomes" id="UP000278609"/>
    </source>
</evidence>
<sequence>MVAMKYQIIKPNAFLRKYVEHFWAAETEEYFRYISPASTLTDLVFFCEGTMKNTQNREELSESGIIFGPKTLFDNYEAVFPKAKLLGIRVRPSVFLLTHNIPATALSGQRISLQDLFSYEGERLTEKILNSQTLTEVVGLFSNFLIQKATDLPLKYQSVERWLSQTNFLSRDVSMKNICLSQRQFERNFKEFTGFSLRKYIKIKRFKQVFRYLQSTKNKENLTEIAYRFGYYDQAHFNRNFKEFTNLSPLQLFQKI</sequence>
<dbReference type="PANTHER" id="PTHR46796">
    <property type="entry name" value="HTH-TYPE TRANSCRIPTIONAL ACTIVATOR RHAS-RELATED"/>
    <property type="match status" value="1"/>
</dbReference>